<evidence type="ECO:0000313" key="2">
    <source>
        <dbReference type="EMBL" id="POR31566.1"/>
    </source>
</evidence>
<feature type="chain" id="PRO_5015453616" description="Metaxin glutathione S-transferase domain-containing protein" evidence="1">
    <location>
        <begin position="28"/>
        <end position="111"/>
    </location>
</feature>
<gene>
    <name evidence="2" type="ORF">TPAR_08243</name>
</gene>
<dbReference type="EMBL" id="PKSG01001029">
    <property type="protein sequence ID" value="POR31566.1"/>
    <property type="molecule type" value="Genomic_DNA"/>
</dbReference>
<reference evidence="2 3" key="1">
    <citation type="submission" date="2018-01" db="EMBL/GenBank/DDBJ databases">
        <title>Harnessing the power of phylogenomics to disentangle the directionality and signatures of interkingdom host jumping in the parasitic fungal genus Tolypocladium.</title>
        <authorList>
            <person name="Quandt C.A."/>
            <person name="Patterson W."/>
            <person name="Spatafora J.W."/>
        </authorList>
    </citation>
    <scope>NUCLEOTIDE SEQUENCE [LARGE SCALE GENOMIC DNA]</scope>
    <source>
        <strain evidence="2 3">NRBC 100945</strain>
    </source>
</reference>
<comment type="caution">
    <text evidence="2">The sequence shown here is derived from an EMBL/GenBank/DDBJ whole genome shotgun (WGS) entry which is preliminary data.</text>
</comment>
<keyword evidence="3" id="KW-1185">Reference proteome</keyword>
<sequence length="111" mass="12060">MRSNAFAAKPWPLQLLVGWLVYRGVASGLHGQGTGRLSGDEVLVLKEEVWESLDALLAESKPSAGRAETLWILGGPEPTDADATAYLWLHRCAGVRRVGASKHNRPSRRDG</sequence>
<organism evidence="2 3">
    <name type="scientific">Tolypocladium paradoxum</name>
    <dbReference type="NCBI Taxonomy" id="94208"/>
    <lineage>
        <taxon>Eukaryota</taxon>
        <taxon>Fungi</taxon>
        <taxon>Dikarya</taxon>
        <taxon>Ascomycota</taxon>
        <taxon>Pezizomycotina</taxon>
        <taxon>Sordariomycetes</taxon>
        <taxon>Hypocreomycetidae</taxon>
        <taxon>Hypocreales</taxon>
        <taxon>Ophiocordycipitaceae</taxon>
        <taxon>Tolypocladium</taxon>
    </lineage>
</organism>
<keyword evidence="1" id="KW-0732">Signal</keyword>
<protein>
    <recommendedName>
        <fullName evidence="4">Metaxin glutathione S-transferase domain-containing protein</fullName>
    </recommendedName>
</protein>
<accession>A0A2S4KN25</accession>
<evidence type="ECO:0000313" key="3">
    <source>
        <dbReference type="Proteomes" id="UP000237481"/>
    </source>
</evidence>
<evidence type="ECO:0008006" key="4">
    <source>
        <dbReference type="Google" id="ProtNLM"/>
    </source>
</evidence>
<dbReference type="AlphaFoldDB" id="A0A2S4KN25"/>
<feature type="signal peptide" evidence="1">
    <location>
        <begin position="1"/>
        <end position="27"/>
    </location>
</feature>
<dbReference type="Proteomes" id="UP000237481">
    <property type="component" value="Unassembled WGS sequence"/>
</dbReference>
<dbReference type="OrthoDB" id="5809458at2759"/>
<evidence type="ECO:0000256" key="1">
    <source>
        <dbReference type="SAM" id="SignalP"/>
    </source>
</evidence>
<name>A0A2S4KN25_9HYPO</name>
<proteinExistence type="predicted"/>